<protein>
    <submittedName>
        <fullName evidence="3">Sigma-70 family RNA polymerase sigma factor</fullName>
    </submittedName>
</protein>
<accession>A0A6B4JPB9</accession>
<dbReference type="InterPro" id="IPR007627">
    <property type="entry name" value="RNA_pol_sigma70_r2"/>
</dbReference>
<feature type="domain" description="RNA polymerase sigma-70 region 4" evidence="2">
    <location>
        <begin position="148"/>
        <end position="196"/>
    </location>
</feature>
<dbReference type="Proteomes" id="UP000486903">
    <property type="component" value="Unassembled WGS sequence"/>
</dbReference>
<dbReference type="InterPro" id="IPR000943">
    <property type="entry name" value="RNA_pol_sigma70"/>
</dbReference>
<dbReference type="Gene3D" id="1.10.1740.10">
    <property type="match status" value="1"/>
</dbReference>
<dbReference type="PRINTS" id="PR00046">
    <property type="entry name" value="SIGMA70FCT"/>
</dbReference>
<dbReference type="NCBIfam" id="TIGR02937">
    <property type="entry name" value="sigma70-ECF"/>
    <property type="match status" value="1"/>
</dbReference>
<reference evidence="3 4" key="1">
    <citation type="submission" date="2019-04" db="EMBL/GenBank/DDBJ databases">
        <title>Genome sequencing of Clostridium botulinum Groups I-IV and Clostridium butyricum.</title>
        <authorList>
            <person name="Brunt J."/>
            <person name="Van Vliet A.H.M."/>
            <person name="Stringer S.C."/>
            <person name="Carter A.T."/>
            <person name="Peck M.W."/>
        </authorList>
    </citation>
    <scope>NUCLEOTIDE SEQUENCE [LARGE SCALE GENOMIC DNA]</scope>
    <source>
        <strain evidence="3 4">BL81</strain>
    </source>
</reference>
<comment type="caution">
    <text evidence="3">The sequence shown here is derived from an EMBL/GenBank/DDBJ whole genome shotgun (WGS) entry which is preliminary data.</text>
</comment>
<dbReference type="Gene3D" id="1.20.140.160">
    <property type="match status" value="1"/>
</dbReference>
<proteinExistence type="predicted"/>
<dbReference type="InterPro" id="IPR014284">
    <property type="entry name" value="RNA_pol_sigma-70_dom"/>
</dbReference>
<organism evidence="3 4">
    <name type="scientific">Clostridium botulinum</name>
    <dbReference type="NCBI Taxonomy" id="1491"/>
    <lineage>
        <taxon>Bacteria</taxon>
        <taxon>Bacillati</taxon>
        <taxon>Bacillota</taxon>
        <taxon>Clostridia</taxon>
        <taxon>Eubacteriales</taxon>
        <taxon>Clostridiaceae</taxon>
        <taxon>Clostridium</taxon>
    </lineage>
</organism>
<dbReference type="RefSeq" id="WP_003372042.1">
    <property type="nucleotide sequence ID" value="NZ_JACBBA010000006.1"/>
</dbReference>
<dbReference type="CDD" id="cd06171">
    <property type="entry name" value="Sigma70_r4"/>
    <property type="match status" value="1"/>
</dbReference>
<dbReference type="InterPro" id="IPR050239">
    <property type="entry name" value="Sigma-70_RNA_pol_init_factors"/>
</dbReference>
<dbReference type="AlphaFoldDB" id="A0A6B4JPB9"/>
<dbReference type="GO" id="GO:0006352">
    <property type="term" value="P:DNA-templated transcription initiation"/>
    <property type="evidence" value="ECO:0007669"/>
    <property type="project" value="InterPro"/>
</dbReference>
<evidence type="ECO:0000259" key="2">
    <source>
        <dbReference type="Pfam" id="PF04545"/>
    </source>
</evidence>
<dbReference type="PANTHER" id="PTHR30603:SF47">
    <property type="entry name" value="RNA POLYMERASE SIGMA FACTOR SIGD, CHLOROPLASTIC"/>
    <property type="match status" value="1"/>
</dbReference>
<dbReference type="Pfam" id="PF04545">
    <property type="entry name" value="Sigma70_r4"/>
    <property type="match status" value="1"/>
</dbReference>
<feature type="domain" description="RNA polymerase sigma-70 region 2" evidence="1">
    <location>
        <begin position="21"/>
        <end position="94"/>
    </location>
</feature>
<dbReference type="PANTHER" id="PTHR30603">
    <property type="entry name" value="RNA POLYMERASE SIGMA FACTOR RPO"/>
    <property type="match status" value="1"/>
</dbReference>
<evidence type="ECO:0000259" key="1">
    <source>
        <dbReference type="Pfam" id="PF04542"/>
    </source>
</evidence>
<dbReference type="InterPro" id="IPR013324">
    <property type="entry name" value="RNA_pol_sigma_r3/r4-like"/>
</dbReference>
<dbReference type="InterPro" id="IPR007630">
    <property type="entry name" value="RNA_pol_sigma70_r4"/>
</dbReference>
<dbReference type="InterPro" id="IPR013325">
    <property type="entry name" value="RNA_pol_sigma_r2"/>
</dbReference>
<name>A0A6B4JPB9_CLOBO</name>
<dbReference type="EMBL" id="SXFB01000005">
    <property type="protein sequence ID" value="NFV26330.1"/>
    <property type="molecule type" value="Genomic_DNA"/>
</dbReference>
<sequence>MKNEELVLLYQQGDKKELEQLIENNKKLIYKIVNKFYVNETNSIDIEDLEQEGMIGLMIAAEKYKFNIENKAKFSTYAIYWIYGRITEFINKRNTNYETSLNTPITEEGEKELKDIIEYIDYEFENVEERIYIKELRRELEEVMKEILTLRERQILMFYYGWHTKECTFNYIGEIFNITSSRVRQIHLRALSKIRKSKWGKMRINKYTDDKFKSLEYCYRTVEEKIDFNRKYLA</sequence>
<dbReference type="SUPFAM" id="SSF88659">
    <property type="entry name" value="Sigma3 and sigma4 domains of RNA polymerase sigma factors"/>
    <property type="match status" value="1"/>
</dbReference>
<evidence type="ECO:0000313" key="4">
    <source>
        <dbReference type="Proteomes" id="UP000486903"/>
    </source>
</evidence>
<dbReference type="SUPFAM" id="SSF88946">
    <property type="entry name" value="Sigma2 domain of RNA polymerase sigma factors"/>
    <property type="match status" value="1"/>
</dbReference>
<dbReference type="GO" id="GO:0003700">
    <property type="term" value="F:DNA-binding transcription factor activity"/>
    <property type="evidence" value="ECO:0007669"/>
    <property type="project" value="InterPro"/>
</dbReference>
<dbReference type="Pfam" id="PF04542">
    <property type="entry name" value="Sigma70_r2"/>
    <property type="match status" value="1"/>
</dbReference>
<evidence type="ECO:0000313" key="3">
    <source>
        <dbReference type="EMBL" id="NFV26330.1"/>
    </source>
</evidence>
<gene>
    <name evidence="3" type="ORF">FDG31_09115</name>
</gene>